<accession>A0A9W4STR5</accession>
<sequence length="214" mass="24751">MKNIINSSIISLDPGGKTGIYYQNETYGEIKELIKQKQIQKVIFEDTNYIHKKTKDGLNLFRLLGAIECLAVAQVKKVNVLEVKKLTKQLLAGVKKLKEIEYQQGREEREFNKLLEKLEDQNYQGGAYALPENPTPLQESKYELCQKILDYKLTNHLSTEEIAKRINLSKIETEEILFCQIEKFTLDRLVSYASELFAPLEIKITKAEERKLHA</sequence>
<dbReference type="GO" id="GO:0003677">
    <property type="term" value="F:DNA binding"/>
    <property type="evidence" value="ECO:0007669"/>
    <property type="project" value="InterPro"/>
</dbReference>
<dbReference type="AlphaFoldDB" id="A0A9W4STR5"/>
<evidence type="ECO:0000313" key="1">
    <source>
        <dbReference type="EMBL" id="CAI2181149.1"/>
    </source>
</evidence>
<name>A0A9W4STR5_9GLOM</name>
<dbReference type="Gene3D" id="1.10.260.40">
    <property type="entry name" value="lambda repressor-like DNA-binding domains"/>
    <property type="match status" value="1"/>
</dbReference>
<dbReference type="InterPro" id="IPR010982">
    <property type="entry name" value="Lambda_DNA-bd_dom_sf"/>
</dbReference>
<reference evidence="1" key="1">
    <citation type="submission" date="2022-08" db="EMBL/GenBank/DDBJ databases">
        <authorList>
            <person name="Kallberg Y."/>
            <person name="Tangrot J."/>
            <person name="Rosling A."/>
        </authorList>
    </citation>
    <scope>NUCLEOTIDE SEQUENCE</scope>
    <source>
        <strain evidence="1">Wild A</strain>
    </source>
</reference>
<dbReference type="EMBL" id="CAMKVN010002445">
    <property type="protein sequence ID" value="CAI2181149.1"/>
    <property type="molecule type" value="Genomic_DNA"/>
</dbReference>
<dbReference type="Proteomes" id="UP001153678">
    <property type="component" value="Unassembled WGS sequence"/>
</dbReference>
<gene>
    <name evidence="1" type="ORF">FWILDA_LOCUS9939</name>
</gene>
<keyword evidence="2" id="KW-1185">Reference proteome</keyword>
<protein>
    <submittedName>
        <fullName evidence="1">8530_t:CDS:1</fullName>
    </submittedName>
</protein>
<comment type="caution">
    <text evidence="1">The sequence shown here is derived from an EMBL/GenBank/DDBJ whole genome shotgun (WGS) entry which is preliminary data.</text>
</comment>
<evidence type="ECO:0000313" key="2">
    <source>
        <dbReference type="Proteomes" id="UP001153678"/>
    </source>
</evidence>
<dbReference type="OrthoDB" id="2471334at2759"/>
<organism evidence="1 2">
    <name type="scientific">Funneliformis geosporum</name>
    <dbReference type="NCBI Taxonomy" id="1117311"/>
    <lineage>
        <taxon>Eukaryota</taxon>
        <taxon>Fungi</taxon>
        <taxon>Fungi incertae sedis</taxon>
        <taxon>Mucoromycota</taxon>
        <taxon>Glomeromycotina</taxon>
        <taxon>Glomeromycetes</taxon>
        <taxon>Glomerales</taxon>
        <taxon>Glomeraceae</taxon>
        <taxon>Funneliformis</taxon>
    </lineage>
</organism>
<proteinExistence type="predicted"/>